<evidence type="ECO:0000313" key="2">
    <source>
        <dbReference type="EMBL" id="MBO1080394.1"/>
    </source>
</evidence>
<reference evidence="2 3" key="1">
    <citation type="submission" date="2020-09" db="EMBL/GenBank/DDBJ databases">
        <title>Roseomonas.</title>
        <authorList>
            <person name="Zhu W."/>
        </authorList>
    </citation>
    <scope>NUCLEOTIDE SEQUENCE [LARGE SCALE GENOMIC DNA]</scope>
    <source>
        <strain evidence="2 3">573</strain>
    </source>
</reference>
<dbReference type="RefSeq" id="WP_207418322.1">
    <property type="nucleotide sequence ID" value="NZ_CP061177.1"/>
</dbReference>
<protein>
    <submittedName>
        <fullName evidence="2">DUF1501 domain-containing protein</fullName>
    </submittedName>
</protein>
<dbReference type="PANTHER" id="PTHR43737">
    <property type="entry name" value="BLL7424 PROTEIN"/>
    <property type="match status" value="1"/>
</dbReference>
<dbReference type="InterPro" id="IPR010869">
    <property type="entry name" value="DUF1501"/>
</dbReference>
<evidence type="ECO:0000256" key="1">
    <source>
        <dbReference type="SAM" id="SignalP"/>
    </source>
</evidence>
<name>A0ABS3KSF9_9PROT</name>
<keyword evidence="1" id="KW-0732">Signal</keyword>
<proteinExistence type="predicted"/>
<dbReference type="Pfam" id="PF07394">
    <property type="entry name" value="DUF1501"/>
    <property type="match status" value="1"/>
</dbReference>
<evidence type="ECO:0000313" key="3">
    <source>
        <dbReference type="Proteomes" id="UP001518989"/>
    </source>
</evidence>
<sequence>MNANTHLPRIGRRGLLLGLSAVAFAGQARLAVAAGTMATPRPDARLVVVLLRGAMDGLAVVQPYGDPDFRALRGPLALPDPGQEGGLLDLGGFFGLHPALSRLHGLFRSDQALMLQAVAGPYRSRSHFDAQDMLESGAEFRLSSGWLNRALQAMPARPDNGAARLGLAVGLDMPLLLRGQAPVGMYAAPRGARPDPDLYARFHDLTHDDPLIGPAVQEGLRARGFASDRLDDGMRKAGGGFPALCGIAGKLLADPDGPRVAALDIGGWDTHQAQAGRLAVPLQRLDEGLGALKAQLGTAWDQTAVLIVTEFGRTVRINGSMGTDHGTGGAAFLVGGAVAGGKVMTDWPGLGTGKLFENRDLQPTADLREVAKGVLRDHLGLPPHALEAAFPGSLGVPPRGGLLTA</sequence>
<dbReference type="EMBL" id="JACTNG010000008">
    <property type="protein sequence ID" value="MBO1080394.1"/>
    <property type="molecule type" value="Genomic_DNA"/>
</dbReference>
<comment type="caution">
    <text evidence="2">The sequence shown here is derived from an EMBL/GenBank/DDBJ whole genome shotgun (WGS) entry which is preliminary data.</text>
</comment>
<dbReference type="Proteomes" id="UP001518989">
    <property type="component" value="Unassembled WGS sequence"/>
</dbReference>
<accession>A0ABS3KSF9</accession>
<feature type="chain" id="PRO_5045992212" evidence="1">
    <location>
        <begin position="26"/>
        <end position="405"/>
    </location>
</feature>
<gene>
    <name evidence="2" type="ORF">IAI61_15235</name>
</gene>
<feature type="signal peptide" evidence="1">
    <location>
        <begin position="1"/>
        <end position="25"/>
    </location>
</feature>
<keyword evidence="3" id="KW-1185">Reference proteome</keyword>
<organism evidence="2 3">
    <name type="scientific">Roseomonas haemaphysalidis</name>
    <dbReference type="NCBI Taxonomy" id="2768162"/>
    <lineage>
        <taxon>Bacteria</taxon>
        <taxon>Pseudomonadati</taxon>
        <taxon>Pseudomonadota</taxon>
        <taxon>Alphaproteobacteria</taxon>
        <taxon>Acetobacterales</taxon>
        <taxon>Roseomonadaceae</taxon>
        <taxon>Roseomonas</taxon>
    </lineage>
</organism>
<dbReference type="PANTHER" id="PTHR43737:SF1">
    <property type="entry name" value="DUF1501 DOMAIN-CONTAINING PROTEIN"/>
    <property type="match status" value="1"/>
</dbReference>